<evidence type="ECO:0000256" key="8">
    <source>
        <dbReference type="SAM" id="Phobius"/>
    </source>
</evidence>
<dbReference type="GO" id="GO:0020037">
    <property type="term" value="F:heme binding"/>
    <property type="evidence" value="ECO:0007669"/>
    <property type="project" value="InterPro"/>
</dbReference>
<feature type="binding site" description="axial binding residue" evidence="6">
    <location>
        <position position="442"/>
    </location>
    <ligand>
        <name>heme</name>
        <dbReference type="ChEBI" id="CHEBI:30413"/>
    </ligand>
    <ligandPart>
        <name>Fe</name>
        <dbReference type="ChEBI" id="CHEBI:18248"/>
    </ligandPart>
</feature>
<dbReference type="InterPro" id="IPR001128">
    <property type="entry name" value="Cyt_P450"/>
</dbReference>
<dbReference type="Pfam" id="PF00067">
    <property type="entry name" value="p450"/>
    <property type="match status" value="1"/>
</dbReference>
<keyword evidence="5 7" id="KW-0503">Monooxygenase</keyword>
<keyword evidence="3 7" id="KW-0560">Oxidoreductase</keyword>
<dbReference type="PRINTS" id="PR00463">
    <property type="entry name" value="EP450I"/>
</dbReference>
<dbReference type="InterPro" id="IPR002401">
    <property type="entry name" value="Cyt_P450_E_grp-I"/>
</dbReference>
<evidence type="ECO:0000256" key="4">
    <source>
        <dbReference type="ARBA" id="ARBA00023004"/>
    </source>
</evidence>
<dbReference type="PROSITE" id="PS00086">
    <property type="entry name" value="CYTOCHROME_P450"/>
    <property type="match status" value="1"/>
</dbReference>
<comment type="cofactor">
    <cofactor evidence="6">
        <name>heme</name>
        <dbReference type="ChEBI" id="CHEBI:30413"/>
    </cofactor>
</comment>
<dbReference type="OrthoDB" id="1055148at2759"/>
<dbReference type="Proteomes" id="UP000235371">
    <property type="component" value="Unassembled WGS sequence"/>
</dbReference>
<evidence type="ECO:0000313" key="10">
    <source>
        <dbReference type="Proteomes" id="UP000235371"/>
    </source>
</evidence>
<dbReference type="Gene3D" id="1.10.630.10">
    <property type="entry name" value="Cytochrome P450"/>
    <property type="match status" value="1"/>
</dbReference>
<dbReference type="InterPro" id="IPR017972">
    <property type="entry name" value="Cyt_P450_CS"/>
</dbReference>
<dbReference type="GeneID" id="36596204"/>
<keyword evidence="4 6" id="KW-0408">Iron</keyword>
<dbReference type="GO" id="GO:0005506">
    <property type="term" value="F:iron ion binding"/>
    <property type="evidence" value="ECO:0007669"/>
    <property type="project" value="InterPro"/>
</dbReference>
<sequence length="538" mass="61772">MSVQTLYWVVALSFATFFSFKVFRYGTRPTNFPPGPPTIPVLGNLLQLPSKDLHLFFDKMSKQYGPIVSLKLGGTNLILLNDATVVRDLIEKRSNIYSARPDTYIREFVGNRNIAFRNNDDTWRRQRKMYHLRLNTKVANQYIPYQVFDSKQLMNDLLHDPGRYVDHLQRYTTSVASTVLYGMRTSTAENGYVKDLMDWMEKTSDAQNFQLVDFYDFLRPLYRIMPARFSSLKTKLLEINTIENRLFFSLLGIAKENIAKGKVYPSFIRDMLLAEDKDRMSDIEIANNAAHGFGAATDTQWNTALGFVKAMILYPKVQQEAQLEIDKVVGSNRMPEWEDRENLPYVRGIIEESFRWMPTTLTAAVPHCVTRDDVYNGYIIPKGAIIMMNVWTLNNDDETHENPRDFDPSRHSAEFTAIESNSINPEATKRSNFTFGAGRRVCPGFHVAQRGLFIAISRMLWGFQFSRRKDASGDLIPIDRDAITSGLIVQPAPFLCDIRPRDEKRASIIAEAWADAQSDLDEKGNFTEEFFEKVFPGK</sequence>
<dbReference type="PANTHER" id="PTHR46300">
    <property type="entry name" value="P450, PUTATIVE (EUROFUNG)-RELATED-RELATED"/>
    <property type="match status" value="1"/>
</dbReference>
<gene>
    <name evidence="9" type="ORF">K444DRAFT_706312</name>
</gene>
<keyword evidence="10" id="KW-1185">Reference proteome</keyword>
<keyword evidence="8" id="KW-0472">Membrane</keyword>
<keyword evidence="2 6" id="KW-0479">Metal-binding</keyword>
<dbReference type="CDD" id="cd11065">
    <property type="entry name" value="CYP64-like"/>
    <property type="match status" value="1"/>
</dbReference>
<name>A0A2J6SNX2_9HELO</name>
<dbReference type="SUPFAM" id="SSF48264">
    <property type="entry name" value="Cytochrome P450"/>
    <property type="match status" value="1"/>
</dbReference>
<dbReference type="GO" id="GO:0016705">
    <property type="term" value="F:oxidoreductase activity, acting on paired donors, with incorporation or reduction of molecular oxygen"/>
    <property type="evidence" value="ECO:0007669"/>
    <property type="project" value="InterPro"/>
</dbReference>
<dbReference type="GO" id="GO:0004497">
    <property type="term" value="F:monooxygenase activity"/>
    <property type="evidence" value="ECO:0007669"/>
    <property type="project" value="UniProtKB-KW"/>
</dbReference>
<evidence type="ECO:0000256" key="7">
    <source>
        <dbReference type="RuleBase" id="RU000461"/>
    </source>
</evidence>
<evidence type="ECO:0000256" key="3">
    <source>
        <dbReference type="ARBA" id="ARBA00023002"/>
    </source>
</evidence>
<keyword evidence="8" id="KW-1133">Transmembrane helix</keyword>
<dbReference type="STRING" id="1095630.A0A2J6SNX2"/>
<dbReference type="RefSeq" id="XP_024729368.1">
    <property type="nucleotide sequence ID" value="XM_024888128.1"/>
</dbReference>
<dbReference type="InterPro" id="IPR036396">
    <property type="entry name" value="Cyt_P450_sf"/>
</dbReference>
<feature type="transmembrane region" description="Helical" evidence="8">
    <location>
        <begin position="6"/>
        <end position="23"/>
    </location>
</feature>
<reference evidence="9 10" key="1">
    <citation type="submission" date="2016-04" db="EMBL/GenBank/DDBJ databases">
        <title>A degradative enzymes factory behind the ericoid mycorrhizal symbiosis.</title>
        <authorList>
            <consortium name="DOE Joint Genome Institute"/>
            <person name="Martino E."/>
            <person name="Morin E."/>
            <person name="Grelet G."/>
            <person name="Kuo A."/>
            <person name="Kohler A."/>
            <person name="Daghino S."/>
            <person name="Barry K."/>
            <person name="Choi C."/>
            <person name="Cichocki N."/>
            <person name="Clum A."/>
            <person name="Copeland A."/>
            <person name="Hainaut M."/>
            <person name="Haridas S."/>
            <person name="Labutti K."/>
            <person name="Lindquist E."/>
            <person name="Lipzen A."/>
            <person name="Khouja H.-R."/>
            <person name="Murat C."/>
            <person name="Ohm R."/>
            <person name="Olson A."/>
            <person name="Spatafora J."/>
            <person name="Veneault-Fourrey C."/>
            <person name="Henrissat B."/>
            <person name="Grigoriev I."/>
            <person name="Martin F."/>
            <person name="Perotto S."/>
        </authorList>
    </citation>
    <scope>NUCLEOTIDE SEQUENCE [LARGE SCALE GENOMIC DNA]</scope>
    <source>
        <strain evidence="9 10">E</strain>
    </source>
</reference>
<keyword evidence="8" id="KW-0812">Transmembrane</keyword>
<evidence type="ECO:0000256" key="2">
    <source>
        <dbReference type="ARBA" id="ARBA00022723"/>
    </source>
</evidence>
<dbReference type="InterPro" id="IPR050364">
    <property type="entry name" value="Cytochrome_P450_fung"/>
</dbReference>
<dbReference type="EMBL" id="KZ613904">
    <property type="protein sequence ID" value="PMD52464.1"/>
    <property type="molecule type" value="Genomic_DNA"/>
</dbReference>
<evidence type="ECO:0000256" key="5">
    <source>
        <dbReference type="ARBA" id="ARBA00023033"/>
    </source>
</evidence>
<accession>A0A2J6SNX2</accession>
<evidence type="ECO:0000256" key="1">
    <source>
        <dbReference type="ARBA" id="ARBA00010617"/>
    </source>
</evidence>
<proteinExistence type="inferred from homology"/>
<keyword evidence="6 7" id="KW-0349">Heme</keyword>
<dbReference type="PANTHER" id="PTHR46300:SF2">
    <property type="entry name" value="CYTOCHROME P450 MONOOXYGENASE ALNH-RELATED"/>
    <property type="match status" value="1"/>
</dbReference>
<evidence type="ECO:0000256" key="6">
    <source>
        <dbReference type="PIRSR" id="PIRSR602401-1"/>
    </source>
</evidence>
<dbReference type="InParanoid" id="A0A2J6SNX2"/>
<evidence type="ECO:0000313" key="9">
    <source>
        <dbReference type="EMBL" id="PMD52464.1"/>
    </source>
</evidence>
<dbReference type="AlphaFoldDB" id="A0A2J6SNX2"/>
<protein>
    <submittedName>
        <fullName evidence="9">Putative cytochrome P450</fullName>
    </submittedName>
</protein>
<organism evidence="9 10">
    <name type="scientific">Hyaloscypha bicolor E</name>
    <dbReference type="NCBI Taxonomy" id="1095630"/>
    <lineage>
        <taxon>Eukaryota</taxon>
        <taxon>Fungi</taxon>
        <taxon>Dikarya</taxon>
        <taxon>Ascomycota</taxon>
        <taxon>Pezizomycotina</taxon>
        <taxon>Leotiomycetes</taxon>
        <taxon>Helotiales</taxon>
        <taxon>Hyaloscyphaceae</taxon>
        <taxon>Hyaloscypha</taxon>
        <taxon>Hyaloscypha bicolor</taxon>
    </lineage>
</organism>
<comment type="similarity">
    <text evidence="1 7">Belongs to the cytochrome P450 family.</text>
</comment>